<dbReference type="OrthoDB" id="3296001at2"/>
<name>A0A1I3YM60_9PSEU</name>
<evidence type="ECO:0000256" key="2">
    <source>
        <dbReference type="ARBA" id="ARBA00023125"/>
    </source>
</evidence>
<keyword evidence="1" id="KW-0805">Transcription regulation</keyword>
<evidence type="ECO:0000313" key="6">
    <source>
        <dbReference type="EMBL" id="SFK33017.1"/>
    </source>
</evidence>
<feature type="domain" description="HTH tetR-type" evidence="5">
    <location>
        <begin position="9"/>
        <end position="69"/>
    </location>
</feature>
<keyword evidence="7" id="KW-1185">Reference proteome</keyword>
<dbReference type="GO" id="GO:0003700">
    <property type="term" value="F:DNA-binding transcription factor activity"/>
    <property type="evidence" value="ECO:0007669"/>
    <property type="project" value="TreeGrafter"/>
</dbReference>
<reference evidence="6 7" key="1">
    <citation type="submission" date="2016-10" db="EMBL/GenBank/DDBJ databases">
        <authorList>
            <person name="de Groot N.N."/>
        </authorList>
    </citation>
    <scope>NUCLEOTIDE SEQUENCE [LARGE SCALE GENOMIC DNA]</scope>
    <source>
        <strain evidence="6 7">DSM 44468</strain>
    </source>
</reference>
<evidence type="ECO:0000313" key="7">
    <source>
        <dbReference type="Proteomes" id="UP000199025"/>
    </source>
</evidence>
<gene>
    <name evidence="6" type="ORF">SAMN05421835_11881</name>
</gene>
<dbReference type="SUPFAM" id="SSF46689">
    <property type="entry name" value="Homeodomain-like"/>
    <property type="match status" value="1"/>
</dbReference>
<dbReference type="GO" id="GO:0000976">
    <property type="term" value="F:transcription cis-regulatory region binding"/>
    <property type="evidence" value="ECO:0007669"/>
    <property type="project" value="TreeGrafter"/>
</dbReference>
<dbReference type="Proteomes" id="UP000199025">
    <property type="component" value="Unassembled WGS sequence"/>
</dbReference>
<dbReference type="InterPro" id="IPR001647">
    <property type="entry name" value="HTH_TetR"/>
</dbReference>
<keyword evidence="2 4" id="KW-0238">DNA-binding</keyword>
<dbReference type="EMBL" id="FORP01000018">
    <property type="protein sequence ID" value="SFK33017.1"/>
    <property type="molecule type" value="Genomic_DNA"/>
</dbReference>
<dbReference type="InterPro" id="IPR050109">
    <property type="entry name" value="HTH-type_TetR-like_transc_reg"/>
</dbReference>
<proteinExistence type="predicted"/>
<evidence type="ECO:0000256" key="3">
    <source>
        <dbReference type="ARBA" id="ARBA00023163"/>
    </source>
</evidence>
<dbReference type="Gene3D" id="1.10.357.10">
    <property type="entry name" value="Tetracycline Repressor, domain 2"/>
    <property type="match status" value="1"/>
</dbReference>
<dbReference type="RefSeq" id="WP_091512556.1">
    <property type="nucleotide sequence ID" value="NZ_CBDQZW010000015.1"/>
</dbReference>
<dbReference type="STRING" id="115433.SAMN05421835_11881"/>
<evidence type="ECO:0000259" key="5">
    <source>
        <dbReference type="PROSITE" id="PS50977"/>
    </source>
</evidence>
<dbReference type="Pfam" id="PF00440">
    <property type="entry name" value="TetR_N"/>
    <property type="match status" value="1"/>
</dbReference>
<keyword evidence="3" id="KW-0804">Transcription</keyword>
<dbReference type="AlphaFoldDB" id="A0A1I3YM60"/>
<feature type="DNA-binding region" description="H-T-H motif" evidence="4">
    <location>
        <begin position="32"/>
        <end position="51"/>
    </location>
</feature>
<dbReference type="InterPro" id="IPR041347">
    <property type="entry name" value="MftR_C"/>
</dbReference>
<dbReference type="Gene3D" id="1.10.10.60">
    <property type="entry name" value="Homeodomain-like"/>
    <property type="match status" value="1"/>
</dbReference>
<protein>
    <submittedName>
        <fullName evidence="6">DNA-binding transcriptional regulator, AcrR family</fullName>
    </submittedName>
</protein>
<dbReference type="InterPro" id="IPR009057">
    <property type="entry name" value="Homeodomain-like_sf"/>
</dbReference>
<dbReference type="PANTHER" id="PTHR30055:SF238">
    <property type="entry name" value="MYCOFACTOCIN BIOSYNTHESIS TRANSCRIPTIONAL REGULATOR MFTR-RELATED"/>
    <property type="match status" value="1"/>
</dbReference>
<accession>A0A1I3YM60</accession>
<sequence length="197" mass="21625">MGLREQKKQQTRQALSDAALRLAVERGLEHVLVEDIAAAANVSPRTFNNYFRSKQEAIVWRAVQRTTRAAELLRERPADEPVWDAVSNAVLAQFAGAGAPTDAWLAGVQRILRNPALQGEFLSSHQAAELELAAAIAERTGTDAERDMYPRLLAGAVSLATRVALDHWLRAEPPSSIEELLREALAGLREGLRKETA</sequence>
<evidence type="ECO:0000256" key="4">
    <source>
        <dbReference type="PROSITE-ProRule" id="PRU00335"/>
    </source>
</evidence>
<dbReference type="PROSITE" id="PS50977">
    <property type="entry name" value="HTH_TETR_2"/>
    <property type="match status" value="1"/>
</dbReference>
<dbReference type="Pfam" id="PF17754">
    <property type="entry name" value="TetR_C_14"/>
    <property type="match status" value="1"/>
</dbReference>
<organism evidence="6 7">
    <name type="scientific">Amycolatopsis sacchari</name>
    <dbReference type="NCBI Taxonomy" id="115433"/>
    <lineage>
        <taxon>Bacteria</taxon>
        <taxon>Bacillati</taxon>
        <taxon>Actinomycetota</taxon>
        <taxon>Actinomycetes</taxon>
        <taxon>Pseudonocardiales</taxon>
        <taxon>Pseudonocardiaceae</taxon>
        <taxon>Amycolatopsis</taxon>
    </lineage>
</organism>
<evidence type="ECO:0000256" key="1">
    <source>
        <dbReference type="ARBA" id="ARBA00023015"/>
    </source>
</evidence>
<dbReference type="PANTHER" id="PTHR30055">
    <property type="entry name" value="HTH-TYPE TRANSCRIPTIONAL REGULATOR RUTR"/>
    <property type="match status" value="1"/>
</dbReference>